<dbReference type="Gene3D" id="3.40.190.10">
    <property type="entry name" value="Periplasmic binding protein-like II"/>
    <property type="match status" value="2"/>
</dbReference>
<proteinExistence type="inferred from homology"/>
<feature type="chain" id="PRO_5002721711" evidence="5">
    <location>
        <begin position="45"/>
        <end position="282"/>
    </location>
</feature>
<dbReference type="eggNOG" id="COG0834">
    <property type="taxonomic scope" value="Bacteria"/>
</dbReference>
<dbReference type="HOGENOM" id="CLU_019602_18_4_5"/>
<evidence type="ECO:0000313" key="7">
    <source>
        <dbReference type="EMBL" id="BAF86240.1"/>
    </source>
</evidence>
<dbReference type="AlphaFoldDB" id="A8IJ33"/>
<organism evidence="7 8">
    <name type="scientific">Azorhizobium caulinodans (strain ATCC 43989 / DSM 5975 / JCM 20966 / LMG 6465 / NBRC 14845 / NCIMB 13405 / ORS 571)</name>
    <dbReference type="NCBI Taxonomy" id="438753"/>
    <lineage>
        <taxon>Bacteria</taxon>
        <taxon>Pseudomonadati</taxon>
        <taxon>Pseudomonadota</taxon>
        <taxon>Alphaproteobacteria</taxon>
        <taxon>Hyphomicrobiales</taxon>
        <taxon>Xanthobacteraceae</taxon>
        <taxon>Azorhizobium</taxon>
    </lineage>
</organism>
<dbReference type="GO" id="GO:0030313">
    <property type="term" value="C:cell envelope"/>
    <property type="evidence" value="ECO:0007669"/>
    <property type="project" value="UniProtKB-SubCell"/>
</dbReference>
<reference evidence="7 8" key="1">
    <citation type="journal article" date="2007" name="Appl. Environ. Microbiol.">
        <title>Rhizobial factors required for stem nodule maturation and maintenance in Sesbania rostrata-Azorhizobium caulinodans ORS571 symbiosis.</title>
        <authorList>
            <person name="Suzuki S."/>
            <person name="Aono T."/>
            <person name="Lee KB."/>
            <person name="Suzuki T."/>
            <person name="Liu CT."/>
            <person name="Miwa H."/>
            <person name="Wakao S."/>
            <person name="Iki T."/>
            <person name="Oyaizu H."/>
        </authorList>
    </citation>
    <scope>NUCLEOTIDE SEQUENCE [LARGE SCALE GENOMIC DNA]</scope>
    <source>
        <strain evidence="8">ATCC 43989 / DSM 5975 / JCM 20966 / LMG 6465 / NBRC 14845 / NCIMB 13405 / ORS 571</strain>
    </source>
</reference>
<dbReference type="STRING" id="438753.AZC_0242"/>
<keyword evidence="8" id="KW-1185">Reference proteome</keyword>
<dbReference type="InterPro" id="IPR018313">
    <property type="entry name" value="SBP_3_CS"/>
</dbReference>
<accession>A8IJ33</accession>
<reference evidence="7 8" key="3">
    <citation type="journal article" date="2008" name="BMC Genomics">
        <title>The genome of the versatile nitrogen fixer Azorhizobium caulinodans ORS571.</title>
        <authorList>
            <person name="Lee KB."/>
            <person name="Backer P.D."/>
            <person name="Aono T."/>
            <person name="Liu CT."/>
            <person name="Suzuki S."/>
            <person name="Suzuki T."/>
            <person name="Kaneko T."/>
            <person name="Yamada M."/>
            <person name="Tabata S."/>
            <person name="Kupfer D.M."/>
            <person name="Najar F.Z."/>
            <person name="Wiley G.B."/>
            <person name="Roe B."/>
            <person name="Binnewies T.T."/>
            <person name="Ussery D.W."/>
            <person name="D'Haeze W."/>
            <person name="Herder J.D."/>
            <person name="Gevers D."/>
            <person name="Vereecke D."/>
            <person name="Holsters M."/>
            <person name="Oyaizu H."/>
        </authorList>
    </citation>
    <scope>NUCLEOTIDE SEQUENCE [LARGE SCALE GENOMIC DNA]</scope>
    <source>
        <strain evidence="8">ATCC 43989 / DSM 5975 / JCM 20966 / LMG 6465 / NBRC 14845 / NCIMB 13405 / ORS 571</strain>
    </source>
</reference>
<feature type="signal peptide" evidence="5">
    <location>
        <begin position="1"/>
        <end position="44"/>
    </location>
</feature>
<evidence type="ECO:0000256" key="1">
    <source>
        <dbReference type="ARBA" id="ARBA00004196"/>
    </source>
</evidence>
<dbReference type="SUPFAM" id="SSF53850">
    <property type="entry name" value="Periplasmic binding protein-like II"/>
    <property type="match status" value="1"/>
</dbReference>
<evidence type="ECO:0000256" key="2">
    <source>
        <dbReference type="ARBA" id="ARBA00010333"/>
    </source>
</evidence>
<reference evidence="7 8" key="6">
    <citation type="journal article" date="2011" name="Appl. Environ. Microbiol.">
        <title>Involvement of the azorhizobial chromosome partition gene (parA) in the onset of bacteroid differentiation during Sesbania rostrata stem nodule development.</title>
        <authorList>
            <person name="Liu CT."/>
            <person name="Lee KB."/>
            <person name="Wang YS."/>
            <person name="Peng MH."/>
            <person name="Lee KT."/>
            <person name="Suzuki S."/>
            <person name="Suzuki T."/>
            <person name="Oyaizu H."/>
        </authorList>
    </citation>
    <scope>NUCLEOTIDE SEQUENCE [LARGE SCALE GENOMIC DNA]</scope>
    <source>
        <strain evidence="8">ATCC 43989 / DSM 5975 / JCM 20966 / LMG 6465 / NBRC 14845 / NCIMB 13405 / ORS 571</strain>
    </source>
</reference>
<gene>
    <name evidence="7" type="ordered locus">AZC_0242</name>
</gene>
<comment type="subcellular location">
    <subcellularLocation>
        <location evidence="1">Cell envelope</location>
    </subcellularLocation>
</comment>
<dbReference type="InterPro" id="IPR001638">
    <property type="entry name" value="Solute-binding_3/MltF_N"/>
</dbReference>
<evidence type="ECO:0000313" key="8">
    <source>
        <dbReference type="Proteomes" id="UP000000270"/>
    </source>
</evidence>
<dbReference type="KEGG" id="azc:AZC_0242"/>
<dbReference type="PANTHER" id="PTHR35936:SF37">
    <property type="entry name" value="AMINO ACID ABC TRANSPORTER SUBSTRATE-BINDING PROTEIN"/>
    <property type="match status" value="1"/>
</dbReference>
<keyword evidence="3 5" id="KW-0732">Signal</keyword>
<reference evidence="7 8" key="4">
    <citation type="journal article" date="2009" name="Appl. Environ. Microbiol.">
        <title>Comparative genome-wide transcriptional profiling of Azorhizobium caulinodans ORS571 grown under free-living and symbiotic conditions.</title>
        <authorList>
            <person name="Tsukada S."/>
            <person name="Aono T."/>
            <person name="Akiba N."/>
            <person name="Lee KB."/>
            <person name="Liu CT."/>
            <person name="Toyazaki H."/>
            <person name="Oyaizu H."/>
        </authorList>
    </citation>
    <scope>NUCLEOTIDE SEQUENCE [LARGE SCALE GENOMIC DNA]</scope>
    <source>
        <strain evidence="8">ATCC 43989 / DSM 5975 / JCM 20966 / LMG 6465 / NBRC 14845 / NCIMB 13405 / ORS 571</strain>
    </source>
</reference>
<dbReference type="PANTHER" id="PTHR35936">
    <property type="entry name" value="MEMBRANE-BOUND LYTIC MUREIN TRANSGLYCOSYLASE F"/>
    <property type="match status" value="1"/>
</dbReference>
<reference evidence="8" key="2">
    <citation type="submission" date="2007-04" db="EMBL/GenBank/DDBJ databases">
        <title>Complete genome sequence of the nitrogen-fixing bacterium Azorhizobium caulinodans ORS571.</title>
        <authorList>
            <person name="Lee K.B."/>
            <person name="Backer P.D."/>
            <person name="Aono T."/>
            <person name="Liu C.T."/>
            <person name="Suzuki S."/>
            <person name="Suzuki T."/>
            <person name="Kaneko T."/>
            <person name="Yamada M."/>
            <person name="Tabata S."/>
            <person name="Kupfer D.M."/>
            <person name="Najar F.Z."/>
            <person name="Wiley G.B."/>
            <person name="Roe B."/>
            <person name="Binnewies T."/>
            <person name="Ussery D."/>
            <person name="Vereecke D."/>
            <person name="Gevers D."/>
            <person name="Holsters M."/>
            <person name="Oyaizu H."/>
        </authorList>
    </citation>
    <scope>NUCLEOTIDE SEQUENCE [LARGE SCALE GENOMIC DNA]</scope>
    <source>
        <strain evidence="8">ATCC 43989 / DSM 5975 / JCM 20966 / LMG 6465 / NBRC 14845 / NCIMB 13405 / ORS 571</strain>
    </source>
</reference>
<feature type="domain" description="Solute-binding protein family 3/N-terminal" evidence="6">
    <location>
        <begin position="56"/>
        <end position="276"/>
    </location>
</feature>
<evidence type="ECO:0000256" key="5">
    <source>
        <dbReference type="SAM" id="SignalP"/>
    </source>
</evidence>
<dbReference type="PROSITE" id="PS01039">
    <property type="entry name" value="SBP_BACTERIAL_3"/>
    <property type="match status" value="1"/>
</dbReference>
<name>A8IJ33_AZOC5</name>
<dbReference type="Pfam" id="PF00497">
    <property type="entry name" value="SBP_bac_3"/>
    <property type="match status" value="1"/>
</dbReference>
<protein>
    <submittedName>
        <fullName evidence="7">Extracellular solute-binding protein</fullName>
    </submittedName>
</protein>
<reference evidence="7 8" key="5">
    <citation type="journal article" date="2010" name="Appl. Environ. Microbiol.">
        <title>phrR-like gene praR of Azorhizobium caulinodans ORS571 is essential for symbiosis with Sesbania rostrata and is involved in expression of reb genes.</title>
        <authorList>
            <person name="Akiba N."/>
            <person name="Aono T."/>
            <person name="Toyazaki H."/>
            <person name="Sato S."/>
            <person name="Oyaizu H."/>
        </authorList>
    </citation>
    <scope>NUCLEOTIDE SEQUENCE [LARGE SCALE GENOMIC DNA]</scope>
    <source>
        <strain evidence="8">ATCC 43989 / DSM 5975 / JCM 20966 / LMG 6465 / NBRC 14845 / NCIMB 13405 / ORS 571</strain>
    </source>
</reference>
<evidence type="ECO:0000259" key="6">
    <source>
        <dbReference type="SMART" id="SM00062"/>
    </source>
</evidence>
<dbReference type="Proteomes" id="UP000000270">
    <property type="component" value="Chromosome"/>
</dbReference>
<dbReference type="EMBL" id="AP009384">
    <property type="protein sequence ID" value="BAF86240.1"/>
    <property type="molecule type" value="Genomic_DNA"/>
</dbReference>
<comment type="similarity">
    <text evidence="2 4">Belongs to the bacterial solute-binding protein 3 family.</text>
</comment>
<dbReference type="SMART" id="SM00062">
    <property type="entry name" value="PBPb"/>
    <property type="match status" value="1"/>
</dbReference>
<evidence type="ECO:0000256" key="4">
    <source>
        <dbReference type="RuleBase" id="RU003744"/>
    </source>
</evidence>
<evidence type="ECO:0000256" key="3">
    <source>
        <dbReference type="ARBA" id="ARBA00022729"/>
    </source>
</evidence>
<sequence length="282" mass="29982">MSRSGRRRIGGPADPEESFMDRRSILSLLCVSAMLGLAAPAAHAEDALEAIQSRKAVRIAVPTDYPPYGFVGPDLKPQGLDIDMAELIGKKMGVKVELVPVSSANRIPYLQTGKVDLVISTLGKNAEREKVLDFSSAYAPFYQAVFGGKSVPVKAPGDMAGHSVAVTRGAMEDQELEKVTPPGVTVKRYEDNAATAAAYVAGQTELVAISSAAAGTIMMKNPQTNTEFKFLIKESPCFIGIAKGEDTLKAKVNAIIAEAKKDGTIDAMSKKWLGREAGDLPL</sequence>